<dbReference type="InterPro" id="IPR000014">
    <property type="entry name" value="PAS"/>
</dbReference>
<dbReference type="AlphaFoldDB" id="D8VMP8"/>
<dbReference type="EMBL" id="GQ996408">
    <property type="protein sequence ID" value="ACY24683.1"/>
    <property type="molecule type" value="Genomic_DNA"/>
</dbReference>
<protein>
    <submittedName>
        <fullName evidence="2">PAS-GGDEF domain protein</fullName>
    </submittedName>
</protein>
<name>D8VMP8_9ZZZZ</name>
<reference evidence="2" key="2">
    <citation type="journal article" date="2010" name="Appl. Environ. Microbiol.">
        <title>Diversity of glycosyl hydrolases from cellulose-depleting communities enriched from casts of two earthworm species.</title>
        <authorList>
            <person name="Beloqui A."/>
            <person name="Nechitaylo T.Y."/>
            <person name="Lopez-Cortes N."/>
            <person name="Ghazi A."/>
            <person name="Guazzaroni M.E."/>
            <person name="Polaina J."/>
            <person name="Strittmatter A.W."/>
            <person name="Reva O."/>
            <person name="Waliczek A."/>
            <person name="Yakimov M.M."/>
            <person name="Golyshina O.V."/>
            <person name="Ferrer M."/>
            <person name="Golyshin P.N."/>
        </authorList>
    </citation>
    <scope>NUCLEOTIDE SEQUENCE</scope>
</reference>
<organism evidence="2">
    <name type="scientific">uncultured organism</name>
    <dbReference type="NCBI Taxonomy" id="155900"/>
    <lineage>
        <taxon>unclassified sequences</taxon>
        <taxon>environmental samples</taxon>
    </lineage>
</organism>
<dbReference type="NCBIfam" id="TIGR00254">
    <property type="entry name" value="GGDEF"/>
    <property type="match status" value="1"/>
</dbReference>
<feature type="domain" description="GGDEF" evidence="1">
    <location>
        <begin position="179"/>
        <end position="309"/>
    </location>
</feature>
<dbReference type="GO" id="GO:0052621">
    <property type="term" value="F:diguanylate cyclase activity"/>
    <property type="evidence" value="ECO:0007669"/>
    <property type="project" value="TreeGrafter"/>
</dbReference>
<dbReference type="Pfam" id="PF00990">
    <property type="entry name" value="GGDEF"/>
    <property type="match status" value="1"/>
</dbReference>
<dbReference type="Gene3D" id="3.30.450.20">
    <property type="entry name" value="PAS domain"/>
    <property type="match status" value="1"/>
</dbReference>
<dbReference type="InterPro" id="IPR043128">
    <property type="entry name" value="Rev_trsase/Diguanyl_cyclase"/>
</dbReference>
<proteinExistence type="predicted"/>
<dbReference type="GO" id="GO:0005886">
    <property type="term" value="C:plasma membrane"/>
    <property type="evidence" value="ECO:0007669"/>
    <property type="project" value="TreeGrafter"/>
</dbReference>
<dbReference type="CDD" id="cd01949">
    <property type="entry name" value="GGDEF"/>
    <property type="match status" value="1"/>
</dbReference>
<dbReference type="InterPro" id="IPR000160">
    <property type="entry name" value="GGDEF_dom"/>
</dbReference>
<dbReference type="Pfam" id="PF13188">
    <property type="entry name" value="PAS_8"/>
    <property type="match status" value="1"/>
</dbReference>
<reference evidence="2" key="1">
    <citation type="submission" date="2009-09" db="EMBL/GenBank/DDBJ databases">
        <authorList>
            <person name="Beloqi A."/>
            <person name="Nechitaylo T.Y."/>
            <person name="Lopez-Cortes N."/>
            <person name="Vietes M."/>
            <person name="Polaina J."/>
            <person name="Strittmatter A."/>
            <person name="Reva O."/>
            <person name="Waliczek A."/>
            <person name="Golyshina O.V."/>
            <person name="Ferrer M."/>
            <person name="Golyshin P.N."/>
        </authorList>
    </citation>
    <scope>NUCLEOTIDE SEQUENCE</scope>
</reference>
<dbReference type="SMART" id="SM00267">
    <property type="entry name" value="GGDEF"/>
    <property type="match status" value="1"/>
</dbReference>
<sequence>MKSAKPECDSAAVHMAQMVRLYDQSPLLVALFDGDDVMRYANRAYAAVFRVDPAQSLSWSDLMRLSHTQGYGANIETDDIEAWLTTTRARRGKQPYRTFEADLTDGRWIHMTETVDEQGWVLEVAFDVTALRVNQRSLRVARDGALRAAQVDALTGVSNRPHLMQQLSQRAEQLRERGQPCGVVMLDLDRFKTVNDTYGHYSGDLVLRHFAQLGAKLLRREDGFGRLGGEEFLLICPNVDAASLESLVARLLAQVASAVPLPEVPDFRYSCSAGLVMLDAATDPQDSVRAADRALYEAKARGRAQLVWA</sequence>
<dbReference type="PANTHER" id="PTHR45138:SF24">
    <property type="entry name" value="DIGUANYLATE CYCLASE DGCC-RELATED"/>
    <property type="match status" value="1"/>
</dbReference>
<dbReference type="FunFam" id="3.30.70.270:FF:000001">
    <property type="entry name" value="Diguanylate cyclase domain protein"/>
    <property type="match status" value="1"/>
</dbReference>
<dbReference type="PROSITE" id="PS50887">
    <property type="entry name" value="GGDEF"/>
    <property type="match status" value="1"/>
</dbReference>
<accession>D8VMP8</accession>
<dbReference type="SUPFAM" id="SSF55073">
    <property type="entry name" value="Nucleotide cyclase"/>
    <property type="match status" value="1"/>
</dbReference>
<dbReference type="PANTHER" id="PTHR45138">
    <property type="entry name" value="REGULATORY COMPONENTS OF SENSORY TRANSDUCTION SYSTEM"/>
    <property type="match status" value="1"/>
</dbReference>
<dbReference type="InterPro" id="IPR029787">
    <property type="entry name" value="Nucleotide_cyclase"/>
</dbReference>
<dbReference type="Gene3D" id="3.30.70.270">
    <property type="match status" value="1"/>
</dbReference>
<dbReference type="InterPro" id="IPR050469">
    <property type="entry name" value="Diguanylate_Cyclase"/>
</dbReference>
<evidence type="ECO:0000259" key="1">
    <source>
        <dbReference type="PROSITE" id="PS50887"/>
    </source>
</evidence>
<dbReference type="GO" id="GO:0043709">
    <property type="term" value="P:cell adhesion involved in single-species biofilm formation"/>
    <property type="evidence" value="ECO:0007669"/>
    <property type="project" value="TreeGrafter"/>
</dbReference>
<evidence type="ECO:0000313" key="2">
    <source>
        <dbReference type="EMBL" id="ACY24683.1"/>
    </source>
</evidence>